<name>A0A397ITT0_9GLOM</name>
<dbReference type="InterPro" id="IPR017972">
    <property type="entry name" value="Cyt_P450_CS"/>
</dbReference>
<keyword evidence="7 13" id="KW-0503">Monooxygenase</keyword>
<dbReference type="CDD" id="cd00302">
    <property type="entry name" value="cytochrome_P450"/>
    <property type="match status" value="1"/>
</dbReference>
<evidence type="ECO:0000256" key="6">
    <source>
        <dbReference type="ARBA" id="ARBA00023004"/>
    </source>
</evidence>
<dbReference type="InterPro" id="IPR001128">
    <property type="entry name" value="Cyt_P450"/>
</dbReference>
<dbReference type="GO" id="GO:0005506">
    <property type="term" value="F:iron ion binding"/>
    <property type="evidence" value="ECO:0007669"/>
    <property type="project" value="InterPro"/>
</dbReference>
<evidence type="ECO:0000256" key="7">
    <source>
        <dbReference type="ARBA" id="ARBA00023033"/>
    </source>
</evidence>
<dbReference type="AlphaFoldDB" id="A0A397ITT0"/>
<keyword evidence="5 13" id="KW-0560">Oxidoreductase</keyword>
<evidence type="ECO:0000256" key="10">
    <source>
        <dbReference type="ARBA" id="ARBA00042499"/>
    </source>
</evidence>
<evidence type="ECO:0000256" key="12">
    <source>
        <dbReference type="PIRSR" id="PIRSR602401-1"/>
    </source>
</evidence>
<dbReference type="PANTHER" id="PTHR24291">
    <property type="entry name" value="CYTOCHROME P450 FAMILY 4"/>
    <property type="match status" value="1"/>
</dbReference>
<evidence type="ECO:0000256" key="11">
    <source>
        <dbReference type="ARBA" id="ARBA00043174"/>
    </source>
</evidence>
<dbReference type="GO" id="GO:0016020">
    <property type="term" value="C:membrane"/>
    <property type="evidence" value="ECO:0007669"/>
    <property type="project" value="UniProtKB-SubCell"/>
</dbReference>
<comment type="subcellular location">
    <subcellularLocation>
        <location evidence="2">Membrane</location>
    </subcellularLocation>
</comment>
<comment type="caution">
    <text evidence="14">The sequence shown here is derived from an EMBL/GenBank/DDBJ whole genome shotgun (WGS) entry which is preliminary data.</text>
</comment>
<evidence type="ECO:0000256" key="13">
    <source>
        <dbReference type="RuleBase" id="RU000461"/>
    </source>
</evidence>
<dbReference type="PROSITE" id="PS00086">
    <property type="entry name" value="CYTOCHROME_P450"/>
    <property type="match status" value="1"/>
</dbReference>
<evidence type="ECO:0000256" key="1">
    <source>
        <dbReference type="ARBA" id="ARBA00001971"/>
    </source>
</evidence>
<keyword evidence="8" id="KW-0472">Membrane</keyword>
<evidence type="ECO:0000256" key="2">
    <source>
        <dbReference type="ARBA" id="ARBA00004370"/>
    </source>
</evidence>
<proteinExistence type="inferred from homology"/>
<evidence type="ECO:0000256" key="4">
    <source>
        <dbReference type="ARBA" id="ARBA00022723"/>
    </source>
</evidence>
<sequence>MYQYQNFKISKTQLLYQLTRPLNVLRYAPDNNKVTQNGKLSLPESVLKESNMFVESINAVVHSLQYFFILPRIVLYLPIIKRYTQYIKGRDRWIRSNADYIIKSRREEISKTPIDQKLKSDILTMFLTVNTERDITERITDDLHDEPMSDKDVQRNFIELMGAGIDTSSNSLCFLVNFLENNPKAKQRMIEEIERVLGKDLNSSFVFEDLSKLEYVEAVIKECYWYRKPSFLLIKRNTPEVIEASRIRSIASLIFKKNSRPEVVGSYRWSKDTYFGLNFDGIQKQKSCWEDPEKFNPDQFMNNPDSKNKVYMFGGGLRICPGRNLAMIGLKATLVMLY</sequence>
<evidence type="ECO:0000313" key="15">
    <source>
        <dbReference type="Proteomes" id="UP000266861"/>
    </source>
</evidence>
<keyword evidence="15" id="KW-1185">Reference proteome</keyword>
<comment type="cofactor">
    <cofactor evidence="1 12">
        <name>heme</name>
        <dbReference type="ChEBI" id="CHEBI:30413"/>
    </cofactor>
</comment>
<dbReference type="STRING" id="1348612.A0A397ITT0"/>
<dbReference type="Pfam" id="PF00067">
    <property type="entry name" value="p450"/>
    <property type="match status" value="2"/>
</dbReference>
<evidence type="ECO:0000313" key="14">
    <source>
        <dbReference type="EMBL" id="RHZ78407.1"/>
    </source>
</evidence>
<evidence type="ECO:0000256" key="3">
    <source>
        <dbReference type="ARBA" id="ARBA00010617"/>
    </source>
</evidence>
<keyword evidence="4 12" id="KW-0479">Metal-binding</keyword>
<dbReference type="GO" id="GO:0070330">
    <property type="term" value="F:aromatase activity"/>
    <property type="evidence" value="ECO:0007669"/>
    <property type="project" value="UniProtKB-EC"/>
</dbReference>
<evidence type="ECO:0000256" key="5">
    <source>
        <dbReference type="ARBA" id="ARBA00023002"/>
    </source>
</evidence>
<dbReference type="InterPro" id="IPR050196">
    <property type="entry name" value="Cytochrome_P450_Monoox"/>
</dbReference>
<comment type="similarity">
    <text evidence="3 13">Belongs to the cytochrome P450 family.</text>
</comment>
<evidence type="ECO:0000256" key="9">
    <source>
        <dbReference type="ARBA" id="ARBA00038885"/>
    </source>
</evidence>
<organism evidence="14 15">
    <name type="scientific">Diversispora epigaea</name>
    <dbReference type="NCBI Taxonomy" id="1348612"/>
    <lineage>
        <taxon>Eukaryota</taxon>
        <taxon>Fungi</taxon>
        <taxon>Fungi incertae sedis</taxon>
        <taxon>Mucoromycota</taxon>
        <taxon>Glomeromycotina</taxon>
        <taxon>Glomeromycetes</taxon>
        <taxon>Diversisporales</taxon>
        <taxon>Diversisporaceae</taxon>
        <taxon>Diversispora</taxon>
    </lineage>
</organism>
<accession>A0A397ITT0</accession>
<dbReference type="Gene3D" id="1.10.630.10">
    <property type="entry name" value="Cytochrome P450"/>
    <property type="match status" value="1"/>
</dbReference>
<dbReference type="InterPro" id="IPR036396">
    <property type="entry name" value="Cyt_P450_sf"/>
</dbReference>
<evidence type="ECO:0000256" key="8">
    <source>
        <dbReference type="ARBA" id="ARBA00023136"/>
    </source>
</evidence>
<dbReference type="Proteomes" id="UP000266861">
    <property type="component" value="Unassembled WGS sequence"/>
</dbReference>
<feature type="binding site" description="axial binding residue" evidence="12">
    <location>
        <position position="320"/>
    </location>
    <ligand>
        <name>heme</name>
        <dbReference type="ChEBI" id="CHEBI:30413"/>
    </ligand>
    <ligandPart>
        <name>Fe</name>
        <dbReference type="ChEBI" id="CHEBI:18248"/>
    </ligandPart>
</feature>
<dbReference type="PANTHER" id="PTHR24291:SF43">
    <property type="entry name" value="AROMATASE"/>
    <property type="match status" value="1"/>
</dbReference>
<dbReference type="OrthoDB" id="1055148at2759"/>
<dbReference type="EMBL" id="PQFF01000155">
    <property type="protein sequence ID" value="RHZ78407.1"/>
    <property type="molecule type" value="Genomic_DNA"/>
</dbReference>
<gene>
    <name evidence="14" type="ORF">Glove_165g23</name>
</gene>
<keyword evidence="12 13" id="KW-0349">Heme</keyword>
<dbReference type="InterPro" id="IPR002401">
    <property type="entry name" value="Cyt_P450_E_grp-I"/>
</dbReference>
<dbReference type="EC" id="1.14.14.14" evidence="9"/>
<dbReference type="GO" id="GO:0020037">
    <property type="term" value="F:heme binding"/>
    <property type="evidence" value="ECO:0007669"/>
    <property type="project" value="InterPro"/>
</dbReference>
<protein>
    <recommendedName>
        <fullName evidence="9">aromatase</fullName>
        <ecNumber evidence="9">1.14.14.14</ecNumber>
    </recommendedName>
    <alternativeName>
        <fullName evidence="11">Cytochrome P-450AROM</fullName>
    </alternativeName>
    <alternativeName>
        <fullName evidence="10">Estrogen synthase</fullName>
    </alternativeName>
</protein>
<reference evidence="14 15" key="1">
    <citation type="submission" date="2018-08" db="EMBL/GenBank/DDBJ databases">
        <title>Genome and evolution of the arbuscular mycorrhizal fungus Diversispora epigaea (formerly Glomus versiforme) and its bacterial endosymbionts.</title>
        <authorList>
            <person name="Sun X."/>
            <person name="Fei Z."/>
            <person name="Harrison M."/>
        </authorList>
    </citation>
    <scope>NUCLEOTIDE SEQUENCE [LARGE SCALE GENOMIC DNA]</scope>
    <source>
        <strain evidence="14 15">IT104</strain>
    </source>
</reference>
<dbReference type="PRINTS" id="PR00463">
    <property type="entry name" value="EP450I"/>
</dbReference>
<keyword evidence="6 12" id="KW-0408">Iron</keyword>
<dbReference type="SUPFAM" id="SSF48264">
    <property type="entry name" value="Cytochrome P450"/>
    <property type="match status" value="1"/>
</dbReference>